<evidence type="ECO:0000256" key="3">
    <source>
        <dbReference type="ARBA" id="ARBA00022679"/>
    </source>
</evidence>
<keyword evidence="3" id="KW-0808">Transferase</keyword>
<keyword evidence="5 9" id="KW-1133">Transmembrane helix</keyword>
<evidence type="ECO:0000256" key="7">
    <source>
        <dbReference type="ARBA" id="ARBA00023136"/>
    </source>
</evidence>
<evidence type="ECO:0000259" key="10">
    <source>
        <dbReference type="SMART" id="SM00563"/>
    </source>
</evidence>
<evidence type="ECO:0000256" key="4">
    <source>
        <dbReference type="ARBA" id="ARBA00022692"/>
    </source>
</evidence>
<organism evidence="11 12">
    <name type="scientific">Tritrichomonas foetus</name>
    <dbReference type="NCBI Taxonomy" id="1144522"/>
    <lineage>
        <taxon>Eukaryota</taxon>
        <taxon>Metamonada</taxon>
        <taxon>Parabasalia</taxon>
        <taxon>Tritrichomonadida</taxon>
        <taxon>Tritrichomonadidae</taxon>
        <taxon>Tritrichomonas</taxon>
    </lineage>
</organism>
<evidence type="ECO:0000313" key="12">
    <source>
        <dbReference type="Proteomes" id="UP000179807"/>
    </source>
</evidence>
<evidence type="ECO:0000256" key="9">
    <source>
        <dbReference type="SAM" id="Phobius"/>
    </source>
</evidence>
<dbReference type="SUPFAM" id="SSF69593">
    <property type="entry name" value="Glycerol-3-phosphate (1)-acyltransferase"/>
    <property type="match status" value="1"/>
</dbReference>
<name>A0A1J4JL97_9EUKA</name>
<dbReference type="Proteomes" id="UP000179807">
    <property type="component" value="Unassembled WGS sequence"/>
</dbReference>
<dbReference type="GeneID" id="94829261"/>
<dbReference type="GO" id="GO:0016020">
    <property type="term" value="C:membrane"/>
    <property type="evidence" value="ECO:0007669"/>
    <property type="project" value="UniProtKB-SubCell"/>
</dbReference>
<comment type="subcellular location">
    <subcellularLocation>
        <location evidence="1">Membrane</location>
    </subcellularLocation>
</comment>
<dbReference type="VEuPathDB" id="TrichDB:TRFO_08890"/>
<feature type="transmembrane region" description="Helical" evidence="9">
    <location>
        <begin position="156"/>
        <end position="174"/>
    </location>
</feature>
<dbReference type="RefSeq" id="XP_068351462.1">
    <property type="nucleotide sequence ID" value="XM_068494557.1"/>
</dbReference>
<keyword evidence="4 9" id="KW-0812">Transmembrane</keyword>
<dbReference type="AlphaFoldDB" id="A0A1J4JL97"/>
<evidence type="ECO:0000313" key="11">
    <source>
        <dbReference type="EMBL" id="OHS98325.1"/>
    </source>
</evidence>
<dbReference type="SMART" id="SM00563">
    <property type="entry name" value="PlsC"/>
    <property type="match status" value="1"/>
</dbReference>
<dbReference type="OrthoDB" id="272512at2759"/>
<evidence type="ECO:0000256" key="5">
    <source>
        <dbReference type="ARBA" id="ARBA00022989"/>
    </source>
</evidence>
<keyword evidence="12" id="KW-1185">Reference proteome</keyword>
<feature type="transmembrane region" description="Helical" evidence="9">
    <location>
        <begin position="69"/>
        <end position="86"/>
    </location>
</feature>
<keyword evidence="8 11" id="KW-0012">Acyltransferase</keyword>
<dbReference type="EMBL" id="MLAK01001060">
    <property type="protein sequence ID" value="OHS98325.1"/>
    <property type="molecule type" value="Genomic_DNA"/>
</dbReference>
<evidence type="ECO:0000256" key="6">
    <source>
        <dbReference type="ARBA" id="ARBA00023098"/>
    </source>
</evidence>
<comment type="caution">
    <text evidence="11">The sequence shown here is derived from an EMBL/GenBank/DDBJ whole genome shotgun (WGS) entry which is preliminary data.</text>
</comment>
<protein>
    <submittedName>
        <fullName evidence="11">Acyltransferase family protein</fullName>
    </submittedName>
</protein>
<keyword evidence="6" id="KW-0443">Lipid metabolism</keyword>
<dbReference type="GO" id="GO:0016746">
    <property type="term" value="F:acyltransferase activity"/>
    <property type="evidence" value="ECO:0007669"/>
    <property type="project" value="UniProtKB-KW"/>
</dbReference>
<reference evidence="11" key="1">
    <citation type="submission" date="2016-10" db="EMBL/GenBank/DDBJ databases">
        <authorList>
            <person name="Benchimol M."/>
            <person name="Almeida L.G."/>
            <person name="Vasconcelos A.T."/>
            <person name="Perreira-Neves A."/>
            <person name="Rosa I.A."/>
            <person name="Tasca T."/>
            <person name="Bogo M.R."/>
            <person name="de Souza W."/>
        </authorList>
    </citation>
    <scope>NUCLEOTIDE SEQUENCE [LARGE SCALE GENOMIC DNA]</scope>
    <source>
        <strain evidence="11">K</strain>
    </source>
</reference>
<proteinExistence type="inferred from homology"/>
<feature type="transmembrane region" description="Helical" evidence="9">
    <location>
        <begin position="98"/>
        <end position="115"/>
    </location>
</feature>
<evidence type="ECO:0000256" key="2">
    <source>
        <dbReference type="ARBA" id="ARBA00008655"/>
    </source>
</evidence>
<dbReference type="PANTHER" id="PTHR23063:SF52">
    <property type="entry name" value="LYSOPHOSPHATIDYLCHOLINE ACYLTRANSFERASE"/>
    <property type="match status" value="1"/>
</dbReference>
<feature type="transmembrane region" description="Helical" evidence="9">
    <location>
        <begin position="127"/>
        <end position="144"/>
    </location>
</feature>
<dbReference type="GO" id="GO:0006629">
    <property type="term" value="P:lipid metabolic process"/>
    <property type="evidence" value="ECO:0007669"/>
    <property type="project" value="UniProtKB-KW"/>
</dbReference>
<comment type="similarity">
    <text evidence="2">Belongs to the 1-acyl-sn-glycerol-3-phosphate acyltransferase family.</text>
</comment>
<feature type="domain" description="Phospholipid/glycerol acyltransferase" evidence="10">
    <location>
        <begin position="126"/>
        <end position="235"/>
    </location>
</feature>
<evidence type="ECO:0000256" key="1">
    <source>
        <dbReference type="ARBA" id="ARBA00004370"/>
    </source>
</evidence>
<sequence>MPLYFKSTVPRKSKEYQNQTEISSITQEEYDEISKPFQFTSKNIIFQIICSLIFFTPIRLIFNIIIASFMISVIFIIQSIVSAFQIAPHTGRKFCLSIARFGIRCILFCFGVFFIKTDGHFDETARFIIANHIGLLEPFILLIYHDFSYPINQNYYYNPITKVLLSILDAIYLPSKRQQARKKMVFDTADDFSRPPLLIFPEGLKSKCCGDILMKFDSTAFSTPYKVQPIAIRFTMFGVPEGFNTYAYKGENIFTYLWRLHTIPLSVITVSLLPSISIENEGKSDIQTFVSASQLSMANYIGIQAVDMDERLYYKKHKKIE</sequence>
<keyword evidence="7 9" id="KW-0472">Membrane</keyword>
<gene>
    <name evidence="11" type="ORF">TRFO_08890</name>
</gene>
<accession>A0A1J4JL97</accession>
<feature type="transmembrane region" description="Helical" evidence="9">
    <location>
        <begin position="44"/>
        <end position="62"/>
    </location>
</feature>
<dbReference type="PANTHER" id="PTHR23063">
    <property type="entry name" value="PHOSPHOLIPID ACYLTRANSFERASE"/>
    <property type="match status" value="1"/>
</dbReference>
<dbReference type="InterPro" id="IPR002123">
    <property type="entry name" value="Plipid/glycerol_acylTrfase"/>
</dbReference>
<evidence type="ECO:0000256" key="8">
    <source>
        <dbReference type="ARBA" id="ARBA00023315"/>
    </source>
</evidence>